<dbReference type="Gene3D" id="1.50.10.20">
    <property type="match status" value="1"/>
</dbReference>
<dbReference type="InterPro" id="IPR008928">
    <property type="entry name" value="6-hairpin_glycosidase_sf"/>
</dbReference>
<dbReference type="Proteomes" id="UP000230709">
    <property type="component" value="Chromosome"/>
</dbReference>
<dbReference type="SUPFAM" id="SSF52833">
    <property type="entry name" value="Thioredoxin-like"/>
    <property type="match status" value="1"/>
</dbReference>
<dbReference type="PIRSF" id="PIRSF006402">
    <property type="entry name" value="UCP006402_thioredoxin"/>
    <property type="match status" value="1"/>
</dbReference>
<dbReference type="RefSeq" id="WP_003610980.1">
    <property type="nucleotide sequence ID" value="NZ_ADVE02000001.1"/>
</dbReference>
<evidence type="ECO:0000313" key="2">
    <source>
        <dbReference type="EMBL" id="ATQ70206.1"/>
    </source>
</evidence>
<sequence length="679" mass="74377">MTDSNRLSEETSPYLLQHKDNPVHWRAWSAETLALAKAQGKPILLSSGYAACHWCHVMAAESFENDRIAALMNANFINVKVDREERPDIDHLYQQALQMLGRRGGWPLTMFLTPDGEPFWGGTYFPPEPRHGMPGFADILQAVAELWREKPAVVTRNVGAIANGLDRLAESAPAEPISPVLLETITERLEELIDREHGGIRGAPKFPQPPSLEFLWRAWKRTGRASLREAVLTTLDHICQGGIYDHIGGGFARYSTDERWLAPHFEKMLYDNGQLVELLTLVWQDERKPLYAARVEETIDWALREMRLPEGVFASSLDADSEHEEGKFYVWSAAEIDAALGERAGAFRAAYDVTEAGNWEEKNIPNRLLEMALGSAEAEAALAADRAALLALRETRVRPGRDDKALADWNGLMIAALAAAAQAFARPDWLAVATAAFDFIATSMTTADGRLLHSYRAGRAKHMAVLDDYADLCRAALTLHEATGDDAYLTRCREWAEIVETHYRDPAGGYFFTADDAEALIRRAKIAEDAPLPSGNGAMTQVLARLYHLTGETAYRERAEATLTAFAGTVRRGLLGYSTLLSGAEILRDGLQIVIIGARAAEDTAALLRVLHETSLPGRSLLVAAPGAALPPDHPAAGKTQVDGRAAAYMCRGTTCSLPIVEPASLALALRGEPQTPSA</sequence>
<name>A0A2D2D5F8_METT3</name>
<proteinExistence type="predicted"/>
<dbReference type="PANTHER" id="PTHR42899:SF1">
    <property type="entry name" value="SPERMATOGENESIS-ASSOCIATED PROTEIN 20"/>
    <property type="match status" value="1"/>
</dbReference>
<dbReference type="InterPro" id="IPR024705">
    <property type="entry name" value="Ssp411"/>
</dbReference>
<organism evidence="2 3">
    <name type="scientific">Methylosinus trichosporium (strain ATCC 35070 / NCIMB 11131 / UNIQEM 75 / OB3b)</name>
    <dbReference type="NCBI Taxonomy" id="595536"/>
    <lineage>
        <taxon>Bacteria</taxon>
        <taxon>Pseudomonadati</taxon>
        <taxon>Pseudomonadota</taxon>
        <taxon>Alphaproteobacteria</taxon>
        <taxon>Hyphomicrobiales</taxon>
        <taxon>Methylocystaceae</taxon>
        <taxon>Methylosinus</taxon>
    </lineage>
</organism>
<feature type="domain" description="Spermatogenesis-associated protein 20-like TRX" evidence="1">
    <location>
        <begin position="5"/>
        <end position="163"/>
    </location>
</feature>
<dbReference type="EMBL" id="CP023737">
    <property type="protein sequence ID" value="ATQ70206.1"/>
    <property type="molecule type" value="Genomic_DNA"/>
</dbReference>
<dbReference type="PANTHER" id="PTHR42899">
    <property type="entry name" value="SPERMATOGENESIS-ASSOCIATED PROTEIN 20"/>
    <property type="match status" value="1"/>
</dbReference>
<dbReference type="Pfam" id="PF03190">
    <property type="entry name" value="Thioredox_DsbH"/>
    <property type="match status" value="1"/>
</dbReference>
<dbReference type="GO" id="GO:0005975">
    <property type="term" value="P:carbohydrate metabolic process"/>
    <property type="evidence" value="ECO:0007669"/>
    <property type="project" value="InterPro"/>
</dbReference>
<dbReference type="KEGG" id="mtw:CQW49_03185"/>
<dbReference type="InterPro" id="IPR036249">
    <property type="entry name" value="Thioredoxin-like_sf"/>
</dbReference>
<dbReference type="STRING" id="595536.GCA_000178815_04524"/>
<reference evidence="3" key="1">
    <citation type="submission" date="2017-10" db="EMBL/GenBank/DDBJ databases">
        <title>Completed PacBio SMRT sequence of Methylosinus trichosporium OB3b reveals presence of a third large plasmid.</title>
        <authorList>
            <person name="Charles T.C."/>
            <person name="Lynch M.D.J."/>
            <person name="Heil J.R."/>
            <person name="Cheng J."/>
        </authorList>
    </citation>
    <scope>NUCLEOTIDE SEQUENCE [LARGE SCALE GENOMIC DNA]</scope>
    <source>
        <strain evidence="3">OB3b</strain>
    </source>
</reference>
<accession>A0A2D2D5F8</accession>
<dbReference type="CDD" id="cd02955">
    <property type="entry name" value="SSP411"/>
    <property type="match status" value="1"/>
</dbReference>
<keyword evidence="3" id="KW-1185">Reference proteome</keyword>
<evidence type="ECO:0000313" key="3">
    <source>
        <dbReference type="Proteomes" id="UP000230709"/>
    </source>
</evidence>
<evidence type="ECO:0000259" key="1">
    <source>
        <dbReference type="Pfam" id="PF03190"/>
    </source>
</evidence>
<protein>
    <submittedName>
        <fullName evidence="2">Thioredoxin domain-containing protein</fullName>
    </submittedName>
</protein>
<gene>
    <name evidence="2" type="ORF">CQW49_03185</name>
</gene>
<dbReference type="Gene3D" id="3.40.30.10">
    <property type="entry name" value="Glutaredoxin"/>
    <property type="match status" value="1"/>
</dbReference>
<dbReference type="SUPFAM" id="SSF48208">
    <property type="entry name" value="Six-hairpin glycosidases"/>
    <property type="match status" value="1"/>
</dbReference>
<dbReference type="AlphaFoldDB" id="A0A2D2D5F8"/>
<dbReference type="InterPro" id="IPR004879">
    <property type="entry name" value="Ssp411-like_TRX"/>
</dbReference>